<dbReference type="GO" id="GO:0051213">
    <property type="term" value="F:dioxygenase activity"/>
    <property type="evidence" value="ECO:0007669"/>
    <property type="project" value="UniProtKB-KW"/>
</dbReference>
<reference evidence="12" key="1">
    <citation type="submission" date="2021-03" db="EMBL/GenBank/DDBJ databases">
        <authorList>
            <person name="Peeters C."/>
        </authorList>
    </citation>
    <scope>NUCLEOTIDE SEQUENCE</scope>
    <source>
        <strain evidence="12">LMG 31506</strain>
    </source>
</reference>
<dbReference type="InterPro" id="IPR012675">
    <property type="entry name" value="Beta-grasp_dom_sf"/>
</dbReference>
<dbReference type="InterPro" id="IPR050415">
    <property type="entry name" value="MRET"/>
</dbReference>
<dbReference type="SUPFAM" id="SSF63380">
    <property type="entry name" value="Riboflavin synthase domain-like"/>
    <property type="match status" value="1"/>
</dbReference>
<evidence type="ECO:0000313" key="13">
    <source>
        <dbReference type="Proteomes" id="UP000672934"/>
    </source>
</evidence>
<gene>
    <name evidence="12" type="primary">pobB_4</name>
    <name evidence="12" type="ORF">LMG31506_04281</name>
</gene>
<feature type="domain" description="FAD-binding FR-type" evidence="11">
    <location>
        <begin position="38"/>
        <end position="141"/>
    </location>
</feature>
<evidence type="ECO:0000256" key="6">
    <source>
        <dbReference type="ARBA" id="ARBA00023002"/>
    </source>
</evidence>
<dbReference type="SUPFAM" id="SSF54292">
    <property type="entry name" value="2Fe-2S ferredoxin-like"/>
    <property type="match status" value="1"/>
</dbReference>
<keyword evidence="7" id="KW-0408">Iron</keyword>
<dbReference type="PROSITE" id="PS51085">
    <property type="entry name" value="2FE2S_FER_2"/>
    <property type="match status" value="1"/>
</dbReference>
<evidence type="ECO:0000256" key="1">
    <source>
        <dbReference type="ARBA" id="ARBA00001917"/>
    </source>
</evidence>
<evidence type="ECO:0000256" key="5">
    <source>
        <dbReference type="ARBA" id="ARBA00022723"/>
    </source>
</evidence>
<keyword evidence="3" id="KW-0288">FMN</keyword>
<evidence type="ECO:0000313" key="12">
    <source>
        <dbReference type="EMBL" id="CAG2150745.1"/>
    </source>
</evidence>
<dbReference type="PANTHER" id="PTHR47354:SF1">
    <property type="entry name" value="CARNITINE MONOOXYGENASE REDUCTASE SUBUNIT"/>
    <property type="match status" value="1"/>
</dbReference>
<evidence type="ECO:0000256" key="2">
    <source>
        <dbReference type="ARBA" id="ARBA00022630"/>
    </source>
</evidence>
<dbReference type="SUPFAM" id="SSF52343">
    <property type="entry name" value="Ferredoxin reductase-like, C-terminal NADP-linked domain"/>
    <property type="match status" value="1"/>
</dbReference>
<evidence type="ECO:0000256" key="7">
    <source>
        <dbReference type="ARBA" id="ARBA00023004"/>
    </source>
</evidence>
<feature type="compositionally biased region" description="Polar residues" evidence="9">
    <location>
        <begin position="1"/>
        <end position="20"/>
    </location>
</feature>
<dbReference type="InterPro" id="IPR017927">
    <property type="entry name" value="FAD-bd_FR_type"/>
</dbReference>
<organism evidence="12 13">
    <name type="scientific">Cupriavidus yeoncheonensis</name>
    <dbReference type="NCBI Taxonomy" id="1462994"/>
    <lineage>
        <taxon>Bacteria</taxon>
        <taxon>Pseudomonadati</taxon>
        <taxon>Pseudomonadota</taxon>
        <taxon>Betaproteobacteria</taxon>
        <taxon>Burkholderiales</taxon>
        <taxon>Burkholderiaceae</taxon>
        <taxon>Cupriavidus</taxon>
    </lineage>
</organism>
<evidence type="ECO:0000259" key="11">
    <source>
        <dbReference type="PROSITE" id="PS51384"/>
    </source>
</evidence>
<evidence type="ECO:0000256" key="3">
    <source>
        <dbReference type="ARBA" id="ARBA00022643"/>
    </source>
</evidence>
<dbReference type="Proteomes" id="UP000672934">
    <property type="component" value="Unassembled WGS sequence"/>
</dbReference>
<evidence type="ECO:0000256" key="9">
    <source>
        <dbReference type="SAM" id="MobiDB-lite"/>
    </source>
</evidence>
<dbReference type="InterPro" id="IPR006058">
    <property type="entry name" value="2Fe2S_fd_BS"/>
</dbReference>
<dbReference type="PROSITE" id="PS00197">
    <property type="entry name" value="2FE2S_FER_1"/>
    <property type="match status" value="1"/>
</dbReference>
<keyword evidence="6 12" id="KW-0560">Oxidoreductase</keyword>
<dbReference type="Gene3D" id="3.10.20.30">
    <property type="match status" value="1"/>
</dbReference>
<dbReference type="Pfam" id="PF00111">
    <property type="entry name" value="Fer2"/>
    <property type="match status" value="1"/>
</dbReference>
<dbReference type="InterPro" id="IPR001041">
    <property type="entry name" value="2Fe-2S_ferredoxin-type"/>
</dbReference>
<comment type="caution">
    <text evidence="12">The sequence shown here is derived from an EMBL/GenBank/DDBJ whole genome shotgun (WGS) entry which is preliminary data.</text>
</comment>
<sequence>MYTTSRAAMSASSQQTNPSIASRAVKEGDPRPPASALPATLLARVHSVRPIAEGVVSIALRPASPDVGFPAFTAGSHIDLHLPNGMVRSYSIHSSSGESGQYSIGVLRDRSSRGGSSWIHSHLKTGDTIRISKPRNNFALDESAQRSVFIAGGIGITPLLSMIHRLRQLGRNAHILYCARARTQSPLLDALLEMAGDQLTVQCHFSDEARSNADIKAFLSGFAAADHFYCCGPSPMLDAFEAACEALGLPHIHVERFRAAEHGEQPAAGGQCVVELARSGRSLTIRRDKPLLKFLLEAEVEIEYSCEEGVCGACETRILAGEADHRDSVLSKSQKASNSAMMPCVSRCRSDRLVLDL</sequence>
<keyword evidence="13" id="KW-1185">Reference proteome</keyword>
<protein>
    <submittedName>
        <fullName evidence="12">Phenoxybenzoate dioxygenase subunit beta</fullName>
        <ecNumber evidence="12">1.-.-.-</ecNumber>
    </submittedName>
</protein>
<dbReference type="EC" id="1.-.-.-" evidence="12"/>
<keyword evidence="4" id="KW-0001">2Fe-2S</keyword>
<evidence type="ECO:0000256" key="4">
    <source>
        <dbReference type="ARBA" id="ARBA00022714"/>
    </source>
</evidence>
<evidence type="ECO:0000256" key="8">
    <source>
        <dbReference type="ARBA" id="ARBA00023014"/>
    </source>
</evidence>
<accession>A0A916IYB6</accession>
<keyword evidence="2" id="KW-0285">Flavoprotein</keyword>
<keyword evidence="5" id="KW-0479">Metal-binding</keyword>
<dbReference type="Gene3D" id="3.40.50.80">
    <property type="entry name" value="Nucleotide-binding domain of ferredoxin-NADP reductase (FNR) module"/>
    <property type="match status" value="1"/>
</dbReference>
<proteinExistence type="predicted"/>
<dbReference type="InterPro" id="IPR017938">
    <property type="entry name" value="Riboflavin_synthase-like_b-brl"/>
</dbReference>
<feature type="region of interest" description="Disordered" evidence="9">
    <location>
        <begin position="1"/>
        <end position="35"/>
    </location>
</feature>
<keyword evidence="12" id="KW-0223">Dioxygenase</keyword>
<dbReference type="Pfam" id="PF22290">
    <property type="entry name" value="DmmA-like_N"/>
    <property type="match status" value="1"/>
</dbReference>
<name>A0A916IYB6_9BURK</name>
<dbReference type="PRINTS" id="PR00409">
    <property type="entry name" value="PHDIOXRDTASE"/>
</dbReference>
<dbReference type="InterPro" id="IPR054582">
    <property type="entry name" value="DmmA-like_N"/>
</dbReference>
<dbReference type="CDD" id="cd06185">
    <property type="entry name" value="PDR_like"/>
    <property type="match status" value="1"/>
</dbReference>
<dbReference type="Gene3D" id="2.40.30.10">
    <property type="entry name" value="Translation factors"/>
    <property type="match status" value="1"/>
</dbReference>
<dbReference type="InterPro" id="IPR039261">
    <property type="entry name" value="FNR_nucleotide-bd"/>
</dbReference>
<comment type="cofactor">
    <cofactor evidence="1">
        <name>FMN</name>
        <dbReference type="ChEBI" id="CHEBI:58210"/>
    </cofactor>
</comment>
<dbReference type="GO" id="GO:0046872">
    <property type="term" value="F:metal ion binding"/>
    <property type="evidence" value="ECO:0007669"/>
    <property type="project" value="UniProtKB-KW"/>
</dbReference>
<evidence type="ECO:0000259" key="10">
    <source>
        <dbReference type="PROSITE" id="PS51085"/>
    </source>
</evidence>
<keyword evidence="8" id="KW-0411">Iron-sulfur</keyword>
<dbReference type="InterPro" id="IPR036010">
    <property type="entry name" value="2Fe-2S_ferredoxin-like_sf"/>
</dbReference>
<dbReference type="GO" id="GO:0051537">
    <property type="term" value="F:2 iron, 2 sulfur cluster binding"/>
    <property type="evidence" value="ECO:0007669"/>
    <property type="project" value="UniProtKB-KW"/>
</dbReference>
<dbReference type="PROSITE" id="PS51384">
    <property type="entry name" value="FAD_FR"/>
    <property type="match status" value="1"/>
</dbReference>
<dbReference type="CDD" id="cd00207">
    <property type="entry name" value="fer2"/>
    <property type="match status" value="1"/>
</dbReference>
<dbReference type="AlphaFoldDB" id="A0A916IYB6"/>
<dbReference type="PANTHER" id="PTHR47354">
    <property type="entry name" value="NADH OXIDOREDUCTASE HCR"/>
    <property type="match status" value="1"/>
</dbReference>
<feature type="domain" description="2Fe-2S ferredoxin-type" evidence="10">
    <location>
        <begin position="272"/>
        <end position="357"/>
    </location>
</feature>
<dbReference type="EMBL" id="CAJPUY010000016">
    <property type="protein sequence ID" value="CAG2150745.1"/>
    <property type="molecule type" value="Genomic_DNA"/>
</dbReference>